<evidence type="ECO:0000259" key="7">
    <source>
        <dbReference type="Pfam" id="PF21982"/>
    </source>
</evidence>
<evidence type="ECO:0000256" key="3">
    <source>
        <dbReference type="ARBA" id="ARBA00018111"/>
    </source>
</evidence>
<keyword evidence="9" id="KW-1185">Reference proteome</keyword>
<evidence type="ECO:0000259" key="6">
    <source>
        <dbReference type="Pfam" id="PF02631"/>
    </source>
</evidence>
<dbReference type="Pfam" id="PF21982">
    <property type="entry name" value="RecX_HTH1"/>
    <property type="match status" value="1"/>
</dbReference>
<feature type="domain" description="RecX second three-helical" evidence="6">
    <location>
        <begin position="69"/>
        <end position="110"/>
    </location>
</feature>
<feature type="domain" description="RecX first three-helical" evidence="7">
    <location>
        <begin position="28"/>
        <end position="61"/>
    </location>
</feature>
<gene>
    <name evidence="5" type="primary">recX</name>
    <name evidence="8" type="ORF">FM110_06160</name>
</gene>
<dbReference type="GO" id="GO:0006282">
    <property type="term" value="P:regulation of DNA repair"/>
    <property type="evidence" value="ECO:0007669"/>
    <property type="project" value="UniProtKB-UniRule"/>
</dbReference>
<dbReference type="HAMAP" id="MF_01114">
    <property type="entry name" value="RecX"/>
    <property type="match status" value="1"/>
</dbReference>
<evidence type="ECO:0000313" key="8">
    <source>
        <dbReference type="EMBL" id="SLM91128.1"/>
    </source>
</evidence>
<dbReference type="EMBL" id="FWFG01000054">
    <property type="protein sequence ID" value="SLM91128.1"/>
    <property type="molecule type" value="Genomic_DNA"/>
</dbReference>
<dbReference type="GO" id="GO:0005737">
    <property type="term" value="C:cytoplasm"/>
    <property type="evidence" value="ECO:0007669"/>
    <property type="project" value="UniProtKB-SubCell"/>
</dbReference>
<evidence type="ECO:0000256" key="2">
    <source>
        <dbReference type="ARBA" id="ARBA00009695"/>
    </source>
</evidence>
<keyword evidence="4 5" id="KW-0963">Cytoplasm</keyword>
<reference evidence="8 9" key="1">
    <citation type="submission" date="2017-02" db="EMBL/GenBank/DDBJ databases">
        <authorList>
            <person name="Peterson S.W."/>
        </authorList>
    </citation>
    <scope>NUCLEOTIDE SEQUENCE [LARGE SCALE GENOMIC DNA]</scope>
    <source>
        <strain evidence="8 9">CIP104813</strain>
    </source>
</reference>
<organism evidence="8 9">
    <name type="scientific">Brachybacterium nesterenkovii</name>
    <dbReference type="NCBI Taxonomy" id="47847"/>
    <lineage>
        <taxon>Bacteria</taxon>
        <taxon>Bacillati</taxon>
        <taxon>Actinomycetota</taxon>
        <taxon>Actinomycetes</taxon>
        <taxon>Micrococcales</taxon>
        <taxon>Dermabacteraceae</taxon>
        <taxon>Brachybacterium</taxon>
    </lineage>
</organism>
<sequence>MLAAAPAPVTAEEAAFDRAVVVECRYLMRLLSSRRRSEGEMRERLRQREVPRDVAHETIARTRRAGLIDDAAFARDWVAQRRQLRGLSDEALRRELEAKRVALEDIATALALGVEDEEERARRLVRDRLVREERALADDADGSVRGRVARRLDAHLGRKGYDGALALRVISTELRALTGR</sequence>
<dbReference type="PANTHER" id="PTHR33602">
    <property type="entry name" value="REGULATORY PROTEIN RECX FAMILY PROTEIN"/>
    <property type="match status" value="1"/>
</dbReference>
<dbReference type="InterPro" id="IPR053926">
    <property type="entry name" value="RecX_HTH_1st"/>
</dbReference>
<comment type="similarity">
    <text evidence="2 5">Belongs to the RecX family.</text>
</comment>
<dbReference type="Pfam" id="PF02631">
    <property type="entry name" value="RecX_HTH2"/>
    <property type="match status" value="1"/>
</dbReference>
<dbReference type="InterPro" id="IPR053924">
    <property type="entry name" value="RecX_HTH_2nd"/>
</dbReference>
<accession>A0A1X6WYW2</accession>
<dbReference type="PANTHER" id="PTHR33602:SF1">
    <property type="entry name" value="REGULATORY PROTEIN RECX FAMILY PROTEIN"/>
    <property type="match status" value="1"/>
</dbReference>
<protein>
    <recommendedName>
        <fullName evidence="3 5">Regulatory protein RecX</fullName>
    </recommendedName>
</protein>
<evidence type="ECO:0000256" key="4">
    <source>
        <dbReference type="ARBA" id="ARBA00022490"/>
    </source>
</evidence>
<name>A0A1X6WYW2_9MICO</name>
<dbReference type="InterPro" id="IPR036388">
    <property type="entry name" value="WH-like_DNA-bd_sf"/>
</dbReference>
<dbReference type="Proteomes" id="UP000195981">
    <property type="component" value="Unassembled WGS sequence"/>
</dbReference>
<comment type="function">
    <text evidence="5">Modulates RecA activity.</text>
</comment>
<evidence type="ECO:0000256" key="5">
    <source>
        <dbReference type="HAMAP-Rule" id="MF_01114"/>
    </source>
</evidence>
<evidence type="ECO:0000313" key="9">
    <source>
        <dbReference type="Proteomes" id="UP000195981"/>
    </source>
</evidence>
<comment type="subcellular location">
    <subcellularLocation>
        <location evidence="1 5">Cytoplasm</location>
    </subcellularLocation>
</comment>
<dbReference type="AlphaFoldDB" id="A0A1X6WYW2"/>
<dbReference type="Gene3D" id="1.10.10.10">
    <property type="entry name" value="Winged helix-like DNA-binding domain superfamily/Winged helix DNA-binding domain"/>
    <property type="match status" value="2"/>
</dbReference>
<evidence type="ECO:0000256" key="1">
    <source>
        <dbReference type="ARBA" id="ARBA00004496"/>
    </source>
</evidence>
<dbReference type="InterPro" id="IPR003783">
    <property type="entry name" value="Regulatory_RecX"/>
</dbReference>
<proteinExistence type="inferred from homology"/>